<dbReference type="UniPathway" id="UPA00538">
    <property type="reaction ID" value="UER00592"/>
</dbReference>
<comment type="miscellaneous">
    <text evidence="6">In the reaction, the free carboxyl group of octanoic acid is attached via an amide linkage to the epsilon-amino group of a specific lysine residue of lipoyl domains of lipoate-dependent enzymes.</text>
</comment>
<dbReference type="InterPro" id="IPR000544">
    <property type="entry name" value="Octanoyltransferase"/>
</dbReference>
<keyword evidence="2 6" id="KW-0963">Cytoplasm</keyword>
<dbReference type="GO" id="GO:0033819">
    <property type="term" value="F:lipoyl(octanoyl) transferase activity"/>
    <property type="evidence" value="ECO:0007669"/>
    <property type="project" value="UniProtKB-EC"/>
</dbReference>
<dbReference type="FunFam" id="3.30.930.10:FF:000020">
    <property type="entry name" value="Octanoyltransferase"/>
    <property type="match status" value="1"/>
</dbReference>
<protein>
    <recommendedName>
        <fullName evidence="6 7">Octanoyltransferase</fullName>
        <ecNumber evidence="6 7">2.3.1.181</ecNumber>
    </recommendedName>
    <alternativeName>
        <fullName evidence="6">Lipoate-protein ligase B</fullName>
    </alternativeName>
    <alternativeName>
        <fullName evidence="6">Lipoyl/octanoyl transferase</fullName>
    </alternativeName>
    <alternativeName>
        <fullName evidence="6">Octanoyl-[acyl-carrier-protein]-protein N-octanoyltransferase</fullName>
    </alternativeName>
</protein>
<keyword evidence="3 6" id="KW-0808">Transferase</keyword>
<evidence type="ECO:0000256" key="9">
    <source>
        <dbReference type="PIRSR" id="PIRSR016262-2"/>
    </source>
</evidence>
<dbReference type="PROSITE" id="PS51733">
    <property type="entry name" value="BPL_LPL_CATALYTIC"/>
    <property type="match status" value="1"/>
</dbReference>
<dbReference type="PANTHER" id="PTHR10993">
    <property type="entry name" value="OCTANOYLTRANSFERASE"/>
    <property type="match status" value="1"/>
</dbReference>
<dbReference type="CDD" id="cd16444">
    <property type="entry name" value="LipB"/>
    <property type="match status" value="1"/>
</dbReference>
<dbReference type="GO" id="GO:0005737">
    <property type="term" value="C:cytoplasm"/>
    <property type="evidence" value="ECO:0007669"/>
    <property type="project" value="UniProtKB-SubCell"/>
</dbReference>
<evidence type="ECO:0000256" key="7">
    <source>
        <dbReference type="PIRNR" id="PIRNR016262"/>
    </source>
</evidence>
<evidence type="ECO:0000313" key="12">
    <source>
        <dbReference type="EMBL" id="ROR34681.1"/>
    </source>
</evidence>
<dbReference type="HAMAP" id="MF_00013">
    <property type="entry name" value="LipB"/>
    <property type="match status" value="1"/>
</dbReference>
<organism evidence="12 13">
    <name type="scientific">Inmirania thermothiophila</name>
    <dbReference type="NCBI Taxonomy" id="1750597"/>
    <lineage>
        <taxon>Bacteria</taxon>
        <taxon>Pseudomonadati</taxon>
        <taxon>Pseudomonadota</taxon>
        <taxon>Gammaproteobacteria</taxon>
        <taxon>Chromatiales</taxon>
        <taxon>Ectothiorhodospiraceae</taxon>
        <taxon>Inmirania</taxon>
    </lineage>
</organism>
<dbReference type="NCBIfam" id="NF010922">
    <property type="entry name" value="PRK14342.1"/>
    <property type="match status" value="1"/>
</dbReference>
<dbReference type="GO" id="GO:0009249">
    <property type="term" value="P:protein lipoylation"/>
    <property type="evidence" value="ECO:0007669"/>
    <property type="project" value="InterPro"/>
</dbReference>
<dbReference type="InterPro" id="IPR045864">
    <property type="entry name" value="aa-tRNA-synth_II/BPL/LPL"/>
</dbReference>
<feature type="binding site" evidence="6 9">
    <location>
        <begin position="137"/>
        <end position="139"/>
    </location>
    <ligand>
        <name>substrate</name>
    </ligand>
</feature>
<dbReference type="AlphaFoldDB" id="A0A3N1Y837"/>
<dbReference type="PROSITE" id="PS01313">
    <property type="entry name" value="LIPB"/>
    <property type="match status" value="1"/>
</dbReference>
<keyword evidence="4 6" id="KW-0012">Acyltransferase</keyword>
<feature type="site" description="Lowers pKa of active site Cys" evidence="6 10">
    <location>
        <position position="134"/>
    </location>
</feature>
<keyword evidence="13" id="KW-1185">Reference proteome</keyword>
<evidence type="ECO:0000256" key="5">
    <source>
        <dbReference type="ARBA" id="ARBA00024732"/>
    </source>
</evidence>
<dbReference type="PANTHER" id="PTHR10993:SF7">
    <property type="entry name" value="LIPOYLTRANSFERASE 2, MITOCHONDRIAL-RELATED"/>
    <property type="match status" value="1"/>
</dbReference>
<feature type="binding site" evidence="6 9">
    <location>
        <begin position="70"/>
        <end position="77"/>
    </location>
    <ligand>
        <name>substrate</name>
    </ligand>
</feature>
<comment type="catalytic activity">
    <reaction evidence="6 7">
        <text>octanoyl-[ACP] + L-lysyl-[protein] = N(6)-octanoyl-L-lysyl-[protein] + holo-[ACP] + H(+)</text>
        <dbReference type="Rhea" id="RHEA:17665"/>
        <dbReference type="Rhea" id="RHEA-COMP:9636"/>
        <dbReference type="Rhea" id="RHEA-COMP:9685"/>
        <dbReference type="Rhea" id="RHEA-COMP:9752"/>
        <dbReference type="Rhea" id="RHEA-COMP:9928"/>
        <dbReference type="ChEBI" id="CHEBI:15378"/>
        <dbReference type="ChEBI" id="CHEBI:29969"/>
        <dbReference type="ChEBI" id="CHEBI:64479"/>
        <dbReference type="ChEBI" id="CHEBI:78463"/>
        <dbReference type="ChEBI" id="CHEBI:78809"/>
        <dbReference type="EC" id="2.3.1.181"/>
    </reaction>
</comment>
<dbReference type="EC" id="2.3.1.181" evidence="6 7"/>
<dbReference type="RefSeq" id="WP_211331860.1">
    <property type="nucleotide sequence ID" value="NZ_RJVI01000001.1"/>
</dbReference>
<comment type="similarity">
    <text evidence="6 7">Belongs to the LipB family.</text>
</comment>
<dbReference type="InterPro" id="IPR020605">
    <property type="entry name" value="Octanoyltransferase_CS"/>
</dbReference>
<feature type="active site" description="Acyl-thioester intermediate" evidence="6 8">
    <location>
        <position position="168"/>
    </location>
</feature>
<feature type="binding site" evidence="6 9">
    <location>
        <begin position="150"/>
        <end position="152"/>
    </location>
    <ligand>
        <name>substrate</name>
    </ligand>
</feature>
<evidence type="ECO:0000256" key="10">
    <source>
        <dbReference type="PIRSR" id="PIRSR016262-3"/>
    </source>
</evidence>
<accession>A0A3N1Y837</accession>
<feature type="domain" description="BPL/LPL catalytic" evidence="11">
    <location>
        <begin position="31"/>
        <end position="206"/>
    </location>
</feature>
<evidence type="ECO:0000256" key="8">
    <source>
        <dbReference type="PIRSR" id="PIRSR016262-1"/>
    </source>
</evidence>
<dbReference type="InterPro" id="IPR004143">
    <property type="entry name" value="BPL_LPL_catalytic"/>
</dbReference>
<name>A0A3N1Y837_9GAMM</name>
<comment type="function">
    <text evidence="5 6 7">Catalyzes the transfer of endogenously produced octanoic acid from octanoyl-acyl-carrier-protein onto the lipoyl domains of lipoate-dependent enzymes. Lipoyl-ACP can also act as a substrate although octanoyl-ACP is likely to be the physiological substrate.</text>
</comment>
<dbReference type="Gene3D" id="3.30.930.10">
    <property type="entry name" value="Bira Bifunctional Protein, Domain 2"/>
    <property type="match status" value="1"/>
</dbReference>
<proteinExistence type="inferred from homology"/>
<evidence type="ECO:0000256" key="2">
    <source>
        <dbReference type="ARBA" id="ARBA00022490"/>
    </source>
</evidence>
<dbReference type="PIRSF" id="PIRSF016262">
    <property type="entry name" value="LPLase"/>
    <property type="match status" value="1"/>
</dbReference>
<sequence>MSATLQVRRLGRVPYEAAWRRMQAFTAARTGTTDDELWLLEHPPVYTLGLAGREAHVRDAGGIPVVRTDRGGQVTYHGPGQVVAYLLLDLARLGLGVRGLVRCLEEAVMEALALWDIRGARREGAPGVYVDGRKIASLGLRVRRGRSYHGLALNVAMDLAPFRRIDPCGHPGLEVTQVADLGGPADPDRVAAVLADVLARRLGLEPVPAAPRLEIPA</sequence>
<dbReference type="Proteomes" id="UP000276634">
    <property type="component" value="Unassembled WGS sequence"/>
</dbReference>
<comment type="pathway">
    <text evidence="1 6 7">Protein modification; protein lipoylation via endogenous pathway; protein N(6)-(lipoyl)lysine from octanoyl-[acyl-carrier-protein]: step 1/2.</text>
</comment>
<evidence type="ECO:0000313" key="13">
    <source>
        <dbReference type="Proteomes" id="UP000276634"/>
    </source>
</evidence>
<dbReference type="NCBIfam" id="TIGR00214">
    <property type="entry name" value="lipB"/>
    <property type="match status" value="1"/>
</dbReference>
<dbReference type="SUPFAM" id="SSF55681">
    <property type="entry name" value="Class II aaRS and biotin synthetases"/>
    <property type="match status" value="1"/>
</dbReference>
<evidence type="ECO:0000256" key="3">
    <source>
        <dbReference type="ARBA" id="ARBA00022679"/>
    </source>
</evidence>
<reference evidence="12 13" key="1">
    <citation type="submission" date="2018-11" db="EMBL/GenBank/DDBJ databases">
        <title>Genomic Encyclopedia of Type Strains, Phase IV (KMG-IV): sequencing the most valuable type-strain genomes for metagenomic binning, comparative biology and taxonomic classification.</title>
        <authorList>
            <person name="Goeker M."/>
        </authorList>
    </citation>
    <scope>NUCLEOTIDE SEQUENCE [LARGE SCALE GENOMIC DNA]</scope>
    <source>
        <strain evidence="12 13">DSM 100275</strain>
    </source>
</reference>
<comment type="subcellular location">
    <subcellularLocation>
        <location evidence="6">Cytoplasm</location>
    </subcellularLocation>
</comment>
<evidence type="ECO:0000256" key="4">
    <source>
        <dbReference type="ARBA" id="ARBA00023315"/>
    </source>
</evidence>
<evidence type="ECO:0000256" key="6">
    <source>
        <dbReference type="HAMAP-Rule" id="MF_00013"/>
    </source>
</evidence>
<evidence type="ECO:0000259" key="11">
    <source>
        <dbReference type="PROSITE" id="PS51733"/>
    </source>
</evidence>
<dbReference type="Pfam" id="PF21948">
    <property type="entry name" value="LplA-B_cat"/>
    <property type="match status" value="1"/>
</dbReference>
<dbReference type="EMBL" id="RJVI01000001">
    <property type="protein sequence ID" value="ROR34681.1"/>
    <property type="molecule type" value="Genomic_DNA"/>
</dbReference>
<evidence type="ECO:0000256" key="1">
    <source>
        <dbReference type="ARBA" id="ARBA00004821"/>
    </source>
</evidence>
<gene>
    <name evidence="6" type="primary">lipB</name>
    <name evidence="12" type="ORF">EDC57_0582</name>
</gene>
<comment type="caution">
    <text evidence="12">The sequence shown here is derived from an EMBL/GenBank/DDBJ whole genome shotgun (WGS) entry which is preliminary data.</text>
</comment>